<sequence length="161" mass="16223">MSAPRGTPAVHDVLRLIAEHLDAWLEGDEAALEALAEALAAGDLGVEDLQAAADVLRHLAAGAAAGGADPALDAAPANGALRVPSAEERASLSPEAWGALLALRRDGSLDAAQFERVLGVLGGIGVRPVDAGLALEVAGRVVLDADENGMEAGHGEIDLPH</sequence>
<dbReference type="EMBL" id="DSQF01000002">
    <property type="protein sequence ID" value="HGZ41926.1"/>
    <property type="molecule type" value="Genomic_DNA"/>
</dbReference>
<proteinExistence type="predicted"/>
<comment type="caution">
    <text evidence="1">The sequence shown here is derived from an EMBL/GenBank/DDBJ whole genome shotgun (WGS) entry which is preliminary data.</text>
</comment>
<organism evidence="1">
    <name type="scientific">Eiseniibacteriota bacterium</name>
    <dbReference type="NCBI Taxonomy" id="2212470"/>
    <lineage>
        <taxon>Bacteria</taxon>
        <taxon>Candidatus Eiseniibacteriota</taxon>
    </lineage>
</organism>
<reference evidence="1" key="1">
    <citation type="journal article" date="2020" name="mSystems">
        <title>Genome- and Community-Level Interaction Insights into Carbon Utilization and Element Cycling Functions of Hydrothermarchaeota in Hydrothermal Sediment.</title>
        <authorList>
            <person name="Zhou Z."/>
            <person name="Liu Y."/>
            <person name="Xu W."/>
            <person name="Pan J."/>
            <person name="Luo Z.H."/>
            <person name="Li M."/>
        </authorList>
    </citation>
    <scope>NUCLEOTIDE SEQUENCE [LARGE SCALE GENOMIC DNA]</scope>
    <source>
        <strain evidence="1">SpSt-381</strain>
    </source>
</reference>
<name>A0A832HZN3_UNCEI</name>
<protein>
    <submittedName>
        <fullName evidence="1">DUF494 family protein</fullName>
    </submittedName>
</protein>
<gene>
    <name evidence="1" type="ORF">ENR23_00610</name>
</gene>
<dbReference type="InterPro" id="IPR007456">
    <property type="entry name" value="Smg"/>
</dbReference>
<accession>A0A832HZN3</accession>
<dbReference type="AlphaFoldDB" id="A0A832HZN3"/>
<evidence type="ECO:0000313" key="1">
    <source>
        <dbReference type="EMBL" id="HGZ41926.1"/>
    </source>
</evidence>
<dbReference type="Pfam" id="PF04361">
    <property type="entry name" value="DUF494"/>
    <property type="match status" value="1"/>
</dbReference>